<keyword evidence="3" id="KW-1185">Reference proteome</keyword>
<dbReference type="Pfam" id="PF06051">
    <property type="entry name" value="DUF928"/>
    <property type="match status" value="1"/>
</dbReference>
<comment type="caution">
    <text evidence="2">The sequence shown here is derived from an EMBL/GenBank/DDBJ whole genome shotgun (WGS) entry which is preliminary data.</text>
</comment>
<evidence type="ECO:0000313" key="2">
    <source>
        <dbReference type="EMBL" id="MBD2546071.1"/>
    </source>
</evidence>
<evidence type="ECO:0000256" key="1">
    <source>
        <dbReference type="SAM" id="MobiDB-lite"/>
    </source>
</evidence>
<dbReference type="RefSeq" id="WP_082348853.1">
    <property type="nucleotide sequence ID" value="NZ_JACJSK010000031.1"/>
</dbReference>
<sequence>MGYHKKYSSSLPVVFLSLSFGLVMVPRIASAEPREVFGGLSALNTIQAKTPDGIGKLKFETEDNGLPHSSTGGATRFAEQINFQPPADQGAPQQSVGGSTRGPAVCPQDRNAEFPGQTLTALLPASNQGLTVSGHPTLLLYVPPTSAGEVQFILQDDSGPDEVQEIYETTFALPKHLTATGGLVTIKIPESLPELEVGKTYTYYATLICSPGDSGGINYDQGFITRVEVPSQLAQAAQKNQGLSPEQSLWQQAMLYAESGIWLDTVSSLLSLMEYEPNNQVLQSQWMSLMRSDAVNLDEAIAKAKIVHLSAQE</sequence>
<reference evidence="2 3" key="1">
    <citation type="journal article" date="2020" name="ISME J.">
        <title>Comparative genomics reveals insights into cyanobacterial evolution and habitat adaptation.</title>
        <authorList>
            <person name="Chen M.Y."/>
            <person name="Teng W.K."/>
            <person name="Zhao L."/>
            <person name="Hu C.X."/>
            <person name="Zhou Y.K."/>
            <person name="Han B.P."/>
            <person name="Song L.R."/>
            <person name="Shu W.S."/>
        </authorList>
    </citation>
    <scope>NUCLEOTIDE SEQUENCE [LARGE SCALE GENOMIC DNA]</scope>
    <source>
        <strain evidence="2 3">FACHB-1370</strain>
    </source>
</reference>
<feature type="region of interest" description="Disordered" evidence="1">
    <location>
        <begin position="84"/>
        <end position="111"/>
    </location>
</feature>
<organism evidence="2 3">
    <name type="scientific">Planktothricoides raciborskii FACHB-1370</name>
    <dbReference type="NCBI Taxonomy" id="2949576"/>
    <lineage>
        <taxon>Bacteria</taxon>
        <taxon>Bacillati</taxon>
        <taxon>Cyanobacteriota</taxon>
        <taxon>Cyanophyceae</taxon>
        <taxon>Oscillatoriophycideae</taxon>
        <taxon>Oscillatoriales</taxon>
        <taxon>Oscillatoriaceae</taxon>
        <taxon>Planktothricoides</taxon>
    </lineage>
</organism>
<protein>
    <submittedName>
        <fullName evidence="2">DUF928 domain-containing protein</fullName>
    </submittedName>
</protein>
<dbReference type="EMBL" id="JACJSK010000031">
    <property type="protein sequence ID" value="MBD2546071.1"/>
    <property type="molecule type" value="Genomic_DNA"/>
</dbReference>
<name>A0ABR8EGV1_9CYAN</name>
<proteinExistence type="predicted"/>
<dbReference type="Proteomes" id="UP000641954">
    <property type="component" value="Unassembled WGS sequence"/>
</dbReference>
<evidence type="ECO:0000313" key="3">
    <source>
        <dbReference type="Proteomes" id="UP000641954"/>
    </source>
</evidence>
<accession>A0ABR8EGV1</accession>
<gene>
    <name evidence="2" type="ORF">H6G72_19955</name>
</gene>
<dbReference type="InterPro" id="IPR010328">
    <property type="entry name" value="DUF928"/>
</dbReference>